<dbReference type="Proteomes" id="UP000277580">
    <property type="component" value="Unassembled WGS sequence"/>
</dbReference>
<dbReference type="OrthoDB" id="3248909at2759"/>
<name>A0A3N4KCM2_9PEZI</name>
<dbReference type="EMBL" id="ML119196">
    <property type="protein sequence ID" value="RPB07099.1"/>
    <property type="molecule type" value="Genomic_DNA"/>
</dbReference>
<reference evidence="2 3" key="1">
    <citation type="journal article" date="2018" name="Nat. Ecol. Evol.">
        <title>Pezizomycetes genomes reveal the molecular basis of ectomycorrhizal truffle lifestyle.</title>
        <authorList>
            <person name="Murat C."/>
            <person name="Payen T."/>
            <person name="Noel B."/>
            <person name="Kuo A."/>
            <person name="Morin E."/>
            <person name="Chen J."/>
            <person name="Kohler A."/>
            <person name="Krizsan K."/>
            <person name="Balestrini R."/>
            <person name="Da Silva C."/>
            <person name="Montanini B."/>
            <person name="Hainaut M."/>
            <person name="Levati E."/>
            <person name="Barry K.W."/>
            <person name="Belfiori B."/>
            <person name="Cichocki N."/>
            <person name="Clum A."/>
            <person name="Dockter R.B."/>
            <person name="Fauchery L."/>
            <person name="Guy J."/>
            <person name="Iotti M."/>
            <person name="Le Tacon F."/>
            <person name="Lindquist E.A."/>
            <person name="Lipzen A."/>
            <person name="Malagnac F."/>
            <person name="Mello A."/>
            <person name="Molinier V."/>
            <person name="Miyauchi S."/>
            <person name="Poulain J."/>
            <person name="Riccioni C."/>
            <person name="Rubini A."/>
            <person name="Sitrit Y."/>
            <person name="Splivallo R."/>
            <person name="Traeger S."/>
            <person name="Wang M."/>
            <person name="Zifcakova L."/>
            <person name="Wipf D."/>
            <person name="Zambonelli A."/>
            <person name="Paolocci F."/>
            <person name="Nowrousian M."/>
            <person name="Ottonello S."/>
            <person name="Baldrian P."/>
            <person name="Spatafora J.W."/>
            <person name="Henrissat B."/>
            <person name="Nagy L.G."/>
            <person name="Aury J.M."/>
            <person name="Wincker P."/>
            <person name="Grigoriev I.V."/>
            <person name="Bonfante P."/>
            <person name="Martin F.M."/>
        </authorList>
    </citation>
    <scope>NUCLEOTIDE SEQUENCE [LARGE SCALE GENOMIC DNA]</scope>
    <source>
        <strain evidence="2 3">CCBAS932</strain>
    </source>
</reference>
<keyword evidence="1" id="KW-1133">Transmembrane helix</keyword>
<dbReference type="Pfam" id="PF11915">
    <property type="entry name" value="DUF3433"/>
    <property type="match status" value="1"/>
</dbReference>
<feature type="transmembrane region" description="Helical" evidence="1">
    <location>
        <begin position="156"/>
        <end position="174"/>
    </location>
</feature>
<evidence type="ECO:0000313" key="2">
    <source>
        <dbReference type="EMBL" id="RPB07099.1"/>
    </source>
</evidence>
<dbReference type="InParanoid" id="A0A3N4KCM2"/>
<dbReference type="InterPro" id="IPR021840">
    <property type="entry name" value="DUF3433"/>
</dbReference>
<keyword evidence="1" id="KW-0812">Transmembrane</keyword>
<organism evidence="2 3">
    <name type="scientific">Morchella conica CCBAS932</name>
    <dbReference type="NCBI Taxonomy" id="1392247"/>
    <lineage>
        <taxon>Eukaryota</taxon>
        <taxon>Fungi</taxon>
        <taxon>Dikarya</taxon>
        <taxon>Ascomycota</taxon>
        <taxon>Pezizomycotina</taxon>
        <taxon>Pezizomycetes</taxon>
        <taxon>Pezizales</taxon>
        <taxon>Morchellaceae</taxon>
        <taxon>Morchella</taxon>
    </lineage>
</organism>
<proteinExistence type="predicted"/>
<evidence type="ECO:0000313" key="3">
    <source>
        <dbReference type="Proteomes" id="UP000277580"/>
    </source>
</evidence>
<keyword evidence="3" id="KW-1185">Reference proteome</keyword>
<keyword evidence="1" id="KW-0472">Membrane</keyword>
<evidence type="ECO:0000256" key="1">
    <source>
        <dbReference type="SAM" id="Phobius"/>
    </source>
</evidence>
<feature type="transmembrane region" description="Helical" evidence="1">
    <location>
        <begin position="208"/>
        <end position="231"/>
    </location>
</feature>
<protein>
    <submittedName>
        <fullName evidence="2">Uncharacterized protein</fullName>
    </submittedName>
</protein>
<sequence>MTTVSYLGDFFSTYHSGTSSRESAEAARKGGFRDSIGNLVGLGYVFAASGRSDIKVLKRFGGTSDKPRVKTSHFVYEQERALPFALHSQTNSPLETLFDPGVLAAIYRSAFKIHFAAMCRLEPSLVRRPSDDASGIITSQSTVPVFKTNRRWCRGTQAGLFTAAIPAIFMLLLGKDRRCYLDGEPNSLASALGMVFPAKENTFGYNALFSYLPTLLGIIAGPLLTTLGSYYSMFGPYMPLRHAHAKSERSLSVDYDNPLHTFKSFALCVALSGVFYPMTTPSSIIVPSTSLGEPIVKSDFGSKIDFMDVHYVLAGIISGTIKRLTWTTDNLYLLPFSLPNISEIEAVSATTLGFKPAPTARMFLLRKS</sequence>
<dbReference type="AlphaFoldDB" id="A0A3N4KCM2"/>
<gene>
    <name evidence="2" type="ORF">P167DRAFT_579648</name>
</gene>
<accession>A0A3N4KCM2</accession>